<name>A0A4D6C403_9CHLO</name>
<protein>
    <submittedName>
        <fullName evidence="2">Cell division protein</fullName>
    </submittedName>
</protein>
<keyword evidence="2" id="KW-0150">Chloroplast</keyword>
<reference evidence="2" key="1">
    <citation type="journal article" date="2019" name="Genome Biol. Evol.">
        <title>Tracing the Evolution of the Plastome and Mitogenome in the Chloropicophyceae Uncovered Convergent tRNA Gene Losses and a Variant Plastid Genetic Code.</title>
        <authorList>
            <person name="Turmel M."/>
            <person name="Dos Santos A.L."/>
            <person name="Otis C."/>
            <person name="Sergerie R."/>
            <person name="Lemieux C."/>
        </authorList>
    </citation>
    <scope>NUCLEOTIDE SEQUENCE</scope>
</reference>
<evidence type="ECO:0000256" key="1">
    <source>
        <dbReference type="SAM" id="Phobius"/>
    </source>
</evidence>
<proteinExistence type="predicted"/>
<organism evidence="2">
    <name type="scientific">Chloroparvula japonica</name>
    <dbReference type="NCBI Taxonomy" id="1411623"/>
    <lineage>
        <taxon>Eukaryota</taxon>
        <taxon>Viridiplantae</taxon>
        <taxon>Chlorophyta</taxon>
        <taxon>Chloropicophyceae</taxon>
        <taxon>Chloropicales</taxon>
        <taxon>Chloropicaceae</taxon>
        <taxon>Chloroparvula</taxon>
    </lineage>
</organism>
<keyword evidence="1" id="KW-1133">Transmembrane helix</keyword>
<dbReference type="RefSeq" id="YP_009646426.1">
    <property type="nucleotide sequence ID" value="NC_042487.1"/>
</dbReference>
<dbReference type="AlphaFoldDB" id="A0A4D6C403"/>
<gene>
    <name evidence="2" type="primary">ftsH</name>
</gene>
<sequence length="1131" mass="129766">MSFDLYHAKSLGLWLTRFNSVVNEPVDNFQIANQIISQKPTKKTNTIKKESIFSYFVNSSDINLINGRVNIINATETKKPYKRQLRALSDSVEKHQNYIVLFSQTHKLAKFRSPKHDSSFENLLLNEIPSWKFHKVNVKTQSVNKIFQSGTSSYNPKFYYSKAKKPSWILNSSQLPKPGLIPRTQNTFDWYTERFNPVHVTSRGKLINNSKYNLSNDRGLARSNWLSSQSIYSYGCWLGLSSFWSLQDEVVNDAVLELIGCSEQEILQFKTLSIEAKNFGKLKLILQDRVERLELPQTDTVFHDLAFTIAVFKFEEKGGKWTNTFQNQNLSTLKLPKEKLLMRSSKELTPAAMSNSVFVKKQLDLFVNYPKTLIQQANKRGVLLRYLQKLDFQKKQTLTRSLYGLPYALIQRLELLSANFDFNPYRFDVPKSSILNRRAQVQNSLYGIHSINNLSNKPKWPSYFGNQKISYLPGKITNPYQLAHQFSYVSPPRMAMSSPTFEPSHSRGLVHSQFTGLNVKGLFNKKGQQVNLTGNHCFYINFNQLPALAIWCHAVWVFGLLTVSVTFSPFLQRRKNSRISILGGKNYSDSNQDWFESLNLPAGYKNRLLVNKIQRIASTLKKFIGGSYSLIPISLFHPNEIEPHLRFDYLEKCLTANNRDVVLKLITSLRVLYRSKNPFGPKMLTPKGLLIVTPNNDLGLTFAKVVAAEAKIALIQINPRFQDASPVAQLELLAWYGKVYSRTNAPCVVFVQNVDVYGLRSMPSISLTRFKCFNYNNYNEITKFDIKSVKQRQINLVKPYKPWAQQSRKLVSQLYNRPTDNKAIEADSSVNVTYSPSYGIAWDNTLSQVTQLQTTLGTGSGWINPNLIRKDDFINRMLAVLDGVSRSASIHVFATASSFSNIDPALTRYGRLSEVVFIKPRQQVQSMRWKPLNSLFSPLTSPVQHYRSQIREIKNRFYQYPVNNRIMGQWFVKHFNMYIISLYTSMVCCLVAESTVPLILYKDSKNYLKQRFGLQFVASAFQNNYQSKQNLSFSVGNTAHGYDSGPNTPLVVALERIISFQKITRIELIYKLGSHWVIPAWWHMQTQESAECLPHYWVPCLTEPSLKMSLGQDSLPAHMGMPRGFCQKVQK</sequence>
<keyword evidence="2" id="KW-0934">Plastid</keyword>
<accession>A0A4D6C403</accession>
<keyword evidence="1" id="KW-0812">Transmembrane</keyword>
<keyword evidence="2" id="KW-0132">Cell division</keyword>
<feature type="transmembrane region" description="Helical" evidence="1">
    <location>
        <begin position="975"/>
        <end position="1001"/>
    </location>
</feature>
<evidence type="ECO:0000313" key="2">
    <source>
        <dbReference type="EMBL" id="QBX98107.1"/>
    </source>
</evidence>
<dbReference type="EMBL" id="MK085993">
    <property type="protein sequence ID" value="QBX98107.1"/>
    <property type="molecule type" value="Genomic_DNA"/>
</dbReference>
<keyword evidence="2" id="KW-0131">Cell cycle</keyword>
<geneLocation type="chloroplast" evidence="2"/>
<keyword evidence="1" id="KW-0472">Membrane</keyword>
<dbReference type="GeneID" id="40351088"/>
<dbReference type="GO" id="GO:0051301">
    <property type="term" value="P:cell division"/>
    <property type="evidence" value="ECO:0007669"/>
    <property type="project" value="UniProtKB-KW"/>
</dbReference>